<dbReference type="InterPro" id="IPR000782">
    <property type="entry name" value="FAS1_domain"/>
</dbReference>
<accession>A0A315A1F5</accession>
<comment type="caution">
    <text evidence="5">The sequence shown here is derived from an EMBL/GenBank/DDBJ whole genome shotgun (WGS) entry which is preliminary data.</text>
</comment>
<evidence type="ECO:0000259" key="4">
    <source>
        <dbReference type="PROSITE" id="PS50213"/>
    </source>
</evidence>
<dbReference type="Proteomes" id="UP000250321">
    <property type="component" value="Unassembled WGS sequence"/>
</dbReference>
<proteinExistence type="inferred from homology"/>
<dbReference type="PROSITE" id="PS50213">
    <property type="entry name" value="FAS1"/>
    <property type="match status" value="1"/>
</dbReference>
<dbReference type="EMBL" id="PJQY01000792">
    <property type="protein sequence ID" value="PQQ07906.1"/>
    <property type="molecule type" value="Genomic_DNA"/>
</dbReference>
<evidence type="ECO:0000256" key="3">
    <source>
        <dbReference type="SAM" id="SignalP"/>
    </source>
</evidence>
<reference evidence="5 6" key="1">
    <citation type="submission" date="2018-02" db="EMBL/GenBank/DDBJ databases">
        <title>Draft genome of wild Prunus yedoensis var. nudiflora.</title>
        <authorList>
            <person name="Baek S."/>
            <person name="Kim J.-H."/>
            <person name="Choi K."/>
            <person name="Kim G.-B."/>
            <person name="Cho A."/>
            <person name="Jang H."/>
            <person name="Shin C.-H."/>
            <person name="Yu H.-J."/>
            <person name="Mun J.-H."/>
        </authorList>
    </citation>
    <scope>NUCLEOTIDE SEQUENCE [LARGE SCALE GENOMIC DNA]</scope>
    <source>
        <strain evidence="6">cv. Jeju island</strain>
        <tissue evidence="5">Leaf</tissue>
    </source>
</reference>
<feature type="chain" id="PRO_5016310403" evidence="3">
    <location>
        <begin position="22"/>
        <end position="141"/>
    </location>
</feature>
<feature type="compositionally biased region" description="Polar residues" evidence="2">
    <location>
        <begin position="123"/>
        <end position="134"/>
    </location>
</feature>
<feature type="region of interest" description="Disordered" evidence="2">
    <location>
        <begin position="120"/>
        <end position="141"/>
    </location>
</feature>
<dbReference type="AlphaFoldDB" id="A0A315A1F5"/>
<evidence type="ECO:0000256" key="1">
    <source>
        <dbReference type="ARBA" id="ARBA00007843"/>
    </source>
</evidence>
<keyword evidence="6" id="KW-1185">Reference proteome</keyword>
<dbReference type="InterPro" id="IPR036378">
    <property type="entry name" value="FAS1_dom_sf"/>
</dbReference>
<gene>
    <name evidence="5" type="ORF">Pyn_10808</name>
</gene>
<protein>
    <submittedName>
        <fullName evidence="5">Putative fasciclin-like arabinogalactan protein 20</fullName>
    </submittedName>
</protein>
<dbReference type="InterPro" id="IPR052806">
    <property type="entry name" value="Fasciclin-like_AGP"/>
</dbReference>
<evidence type="ECO:0000313" key="6">
    <source>
        <dbReference type="Proteomes" id="UP000250321"/>
    </source>
</evidence>
<dbReference type="SUPFAM" id="SSF82153">
    <property type="entry name" value="FAS1 domain"/>
    <property type="match status" value="1"/>
</dbReference>
<sequence length="141" mass="15058">MAAAQILLSLIVLSVLSFSSALPTRTLSNAAEILSDFGYTSMALTLDLASQTLLLSQSPSLTIFTPTDAAFSHSGQPPLNLLQFHIIPFISLSDPSSPCLLAPRSQLYSLTTLSPSHLAYTPESHSTTSPSLFPQFSMMGR</sequence>
<evidence type="ECO:0000256" key="2">
    <source>
        <dbReference type="SAM" id="MobiDB-lite"/>
    </source>
</evidence>
<evidence type="ECO:0000313" key="5">
    <source>
        <dbReference type="EMBL" id="PQQ07906.1"/>
    </source>
</evidence>
<dbReference type="PANTHER" id="PTHR33985:SF17">
    <property type="entry name" value="FASCICLIN-LIKE ARABINOGALACTAN PROTEIN 20"/>
    <property type="match status" value="1"/>
</dbReference>
<feature type="signal peptide" evidence="3">
    <location>
        <begin position="1"/>
        <end position="21"/>
    </location>
</feature>
<dbReference type="PANTHER" id="PTHR33985">
    <property type="entry name" value="OS02G0491300 PROTEIN-RELATED"/>
    <property type="match status" value="1"/>
</dbReference>
<keyword evidence="3" id="KW-0732">Signal</keyword>
<comment type="similarity">
    <text evidence="1">Belongs to the fasciclin-like AGP family.</text>
</comment>
<name>A0A315A1F5_PRUYE</name>
<organism evidence="5 6">
    <name type="scientific">Prunus yedoensis var. nudiflora</name>
    <dbReference type="NCBI Taxonomy" id="2094558"/>
    <lineage>
        <taxon>Eukaryota</taxon>
        <taxon>Viridiplantae</taxon>
        <taxon>Streptophyta</taxon>
        <taxon>Embryophyta</taxon>
        <taxon>Tracheophyta</taxon>
        <taxon>Spermatophyta</taxon>
        <taxon>Magnoliopsida</taxon>
        <taxon>eudicotyledons</taxon>
        <taxon>Gunneridae</taxon>
        <taxon>Pentapetalae</taxon>
        <taxon>rosids</taxon>
        <taxon>fabids</taxon>
        <taxon>Rosales</taxon>
        <taxon>Rosaceae</taxon>
        <taxon>Amygdaloideae</taxon>
        <taxon>Amygdaleae</taxon>
        <taxon>Prunus</taxon>
    </lineage>
</organism>
<feature type="domain" description="FAS1" evidence="4">
    <location>
        <begin position="24"/>
        <end position="141"/>
    </location>
</feature>